<comment type="caution">
    <text evidence="1">The sequence shown here is derived from an EMBL/GenBank/DDBJ whole genome shotgun (WGS) entry which is preliminary data.</text>
</comment>
<dbReference type="AlphaFoldDB" id="A0A367R0T0"/>
<accession>A0A367R0T0</accession>
<evidence type="ECO:0000313" key="1">
    <source>
        <dbReference type="EMBL" id="RCJ29183.1"/>
    </source>
</evidence>
<dbReference type="EMBL" id="LXQE01000200">
    <property type="protein sequence ID" value="RCJ29183.1"/>
    <property type="molecule type" value="Genomic_DNA"/>
</dbReference>
<dbReference type="Proteomes" id="UP000252085">
    <property type="component" value="Unassembled WGS sequence"/>
</dbReference>
<evidence type="ECO:0000313" key="2">
    <source>
        <dbReference type="Proteomes" id="UP000252085"/>
    </source>
</evidence>
<sequence length="185" mass="19331">MGFENGNDSTGTLQTHVIGGVDADGKVRAIAVGANGKLDIAASDSSAIGTISDIPANSDTANATLISLFKRLLQRLATLFDRPAITIIAGTINTVGDNTIIAAPGTGISINISYLKIQLEASTATTIILKSGATTKERILCQNQGDGLAINYFLNRELRLDANTALVLSLSGANSVNYAFHYYTL</sequence>
<name>A0A367R0T0_NOSPU</name>
<gene>
    <name evidence="1" type="ORF">A6769_35910</name>
</gene>
<protein>
    <submittedName>
        <fullName evidence="1">Uncharacterized protein</fullName>
    </submittedName>
</protein>
<reference evidence="1 2" key="1">
    <citation type="submission" date="2016-04" db="EMBL/GenBank/DDBJ databases">
        <authorList>
            <person name="Evans L.H."/>
            <person name="Alamgir A."/>
            <person name="Owens N."/>
            <person name="Weber N.D."/>
            <person name="Virtaneva K."/>
            <person name="Barbian K."/>
            <person name="Babar A."/>
            <person name="Rosenke K."/>
        </authorList>
    </citation>
    <scope>NUCLEOTIDE SEQUENCE [LARGE SCALE GENOMIC DNA]</scope>
    <source>
        <strain evidence="1">NIES-2108</strain>
    </source>
</reference>
<proteinExistence type="predicted"/>
<organism evidence="1 2">
    <name type="scientific">Nostoc punctiforme NIES-2108</name>
    <dbReference type="NCBI Taxonomy" id="1356359"/>
    <lineage>
        <taxon>Bacteria</taxon>
        <taxon>Bacillati</taxon>
        <taxon>Cyanobacteriota</taxon>
        <taxon>Cyanophyceae</taxon>
        <taxon>Nostocales</taxon>
        <taxon>Nostocaceae</taxon>
        <taxon>Nostoc</taxon>
    </lineage>
</organism>